<dbReference type="InterPro" id="IPR024402">
    <property type="entry name" value="DUF2726"/>
</dbReference>
<feature type="domain" description="DUF2726" evidence="1">
    <location>
        <begin position="32"/>
        <end position="141"/>
    </location>
</feature>
<evidence type="ECO:0000259" key="1">
    <source>
        <dbReference type="Pfam" id="PF10881"/>
    </source>
</evidence>
<dbReference type="Pfam" id="PF10881">
    <property type="entry name" value="DUF2726"/>
    <property type="match status" value="1"/>
</dbReference>
<proteinExistence type="predicted"/>
<reference evidence="2" key="1">
    <citation type="submission" date="2020-08" db="EMBL/GenBank/DDBJ databases">
        <title>Novel species isolated from subtropical streams in China.</title>
        <authorList>
            <person name="Lu H."/>
        </authorList>
    </citation>
    <scope>NUCLEOTIDE SEQUENCE</scope>
    <source>
        <strain evidence="2">CY7W</strain>
    </source>
</reference>
<protein>
    <submittedName>
        <fullName evidence="2">DUF2726 domain-containing protein</fullName>
    </submittedName>
</protein>
<sequence length="167" mass="19340">MWVASRLFRKQEQPELTNTNWPYYLRRPVGAAEQILFHRLTTALPEHIVLTQVQMSRILGVKKGANLLEWHQRINQLSFDYVICKKDFSVVAAIELNDGSGRTPHHETDYQKAKACKDAGLRLIHWHVKLLPDEAAIRAAFSEPVITRSAHPEQIDREFKQIVAHFH</sequence>
<accession>A0A923HZF6</accession>
<dbReference type="AlphaFoldDB" id="A0A923HZF6"/>
<evidence type="ECO:0000313" key="3">
    <source>
        <dbReference type="Proteomes" id="UP000612361"/>
    </source>
</evidence>
<name>A0A923HZF6_9BURK</name>
<dbReference type="Proteomes" id="UP000612361">
    <property type="component" value="Unassembled WGS sequence"/>
</dbReference>
<gene>
    <name evidence="2" type="ORF">H8K47_02095</name>
</gene>
<dbReference type="EMBL" id="JACOGG010000002">
    <property type="protein sequence ID" value="MBC3934142.1"/>
    <property type="molecule type" value="Genomic_DNA"/>
</dbReference>
<comment type="caution">
    <text evidence="2">The sequence shown here is derived from an EMBL/GenBank/DDBJ whole genome shotgun (WGS) entry which is preliminary data.</text>
</comment>
<keyword evidence="3" id="KW-1185">Reference proteome</keyword>
<organism evidence="2 3">
    <name type="scientific">Undibacterium rugosum</name>
    <dbReference type="NCBI Taxonomy" id="2762291"/>
    <lineage>
        <taxon>Bacteria</taxon>
        <taxon>Pseudomonadati</taxon>
        <taxon>Pseudomonadota</taxon>
        <taxon>Betaproteobacteria</taxon>
        <taxon>Burkholderiales</taxon>
        <taxon>Oxalobacteraceae</taxon>
        <taxon>Undibacterium</taxon>
    </lineage>
</organism>
<evidence type="ECO:0000313" key="2">
    <source>
        <dbReference type="EMBL" id="MBC3934142.1"/>
    </source>
</evidence>